<dbReference type="SUPFAM" id="SSF50022">
    <property type="entry name" value="ISP domain"/>
    <property type="match status" value="1"/>
</dbReference>
<dbReference type="Proteomes" id="UP000774570">
    <property type="component" value="Unassembled WGS sequence"/>
</dbReference>
<evidence type="ECO:0000256" key="2">
    <source>
        <dbReference type="ARBA" id="ARBA00022723"/>
    </source>
</evidence>
<evidence type="ECO:0000313" key="7">
    <source>
        <dbReference type="Proteomes" id="UP000774570"/>
    </source>
</evidence>
<dbReference type="Gene3D" id="2.102.10.10">
    <property type="entry name" value="Rieske [2Fe-2S] iron-sulphur domain"/>
    <property type="match status" value="1"/>
</dbReference>
<keyword evidence="4" id="KW-0411">Iron-sulfur</keyword>
<evidence type="ECO:0000256" key="3">
    <source>
        <dbReference type="ARBA" id="ARBA00023004"/>
    </source>
</evidence>
<comment type="caution">
    <text evidence="6">The sequence shown here is derived from an EMBL/GenBank/DDBJ whole genome shotgun (WGS) entry which is preliminary data.</text>
</comment>
<dbReference type="Pfam" id="PF00355">
    <property type="entry name" value="Rieske"/>
    <property type="match status" value="1"/>
</dbReference>
<protein>
    <submittedName>
        <fullName evidence="6">Rieske 2Fe-2S domain-containing protein</fullName>
    </submittedName>
</protein>
<dbReference type="SUPFAM" id="SSF56281">
    <property type="entry name" value="Metallo-hydrolase/oxidoreductase"/>
    <property type="match status" value="1"/>
</dbReference>
<feature type="domain" description="Rieske" evidence="5">
    <location>
        <begin position="458"/>
        <end position="529"/>
    </location>
</feature>
<gene>
    <name evidence="6" type="ORF">K1Y72_16555</name>
</gene>
<dbReference type="InterPro" id="IPR017941">
    <property type="entry name" value="Rieske_2Fe-2S"/>
</dbReference>
<keyword evidence="2" id="KW-0479">Metal-binding</keyword>
<dbReference type="EMBL" id="JAIBOA010000009">
    <property type="protein sequence ID" value="MBW8484000.1"/>
    <property type="molecule type" value="Genomic_DNA"/>
</dbReference>
<proteinExistence type="predicted"/>
<reference evidence="6 7" key="1">
    <citation type="submission" date="2021-07" db="EMBL/GenBank/DDBJ databases">
        <title>Actinomadura sp. PM05-2 isolated from lichen.</title>
        <authorList>
            <person name="Somphong A."/>
            <person name="Phongsopitanun W."/>
            <person name="Tanasupawat S."/>
            <person name="Peongsungnone V."/>
        </authorList>
    </citation>
    <scope>NUCLEOTIDE SEQUENCE [LARGE SCALE GENOMIC DNA]</scope>
    <source>
        <strain evidence="6 7">PM05-2</strain>
    </source>
</reference>
<dbReference type="InterPro" id="IPR050114">
    <property type="entry name" value="UPF0173_UPF0282_UlaG_hydrolase"/>
</dbReference>
<dbReference type="Gene3D" id="3.60.15.10">
    <property type="entry name" value="Ribonuclease Z/Hydroxyacylglutathione hydrolase-like"/>
    <property type="match status" value="1"/>
</dbReference>
<dbReference type="InterPro" id="IPR036866">
    <property type="entry name" value="RibonucZ/Hydroxyglut_hydro"/>
</dbReference>
<evidence type="ECO:0000256" key="1">
    <source>
        <dbReference type="ARBA" id="ARBA00022714"/>
    </source>
</evidence>
<keyword evidence="3" id="KW-0408">Iron</keyword>
<evidence type="ECO:0000313" key="6">
    <source>
        <dbReference type="EMBL" id="MBW8484000.1"/>
    </source>
</evidence>
<accession>A0ABS7FUX6</accession>
<sequence>MPKVTFIGHAGLALDAAAFRLLADPWLAPTGAFLGAWHQYPRNDHLDAAALGEADWVAVSHEHLDHFDPWVIGRLPARARILIPRYPGPAFRERMAAAAGSRQVIEIPAWEKFPLDNAGSWITVIPELSPMCHDAAFLIVADGRAVLHCNDARLTAAQARRAKHLAGGTLDLMAVQASGASWHPICYDYPAAEMARVAAAKRISKLRSVQRLVRQTGPALAVPFAGPPCFLDEEVRRLDWVLDRDGGAFCDPDAAVDWFREHLPQQRWDAFRPGDAIDLGTGRVTRDPVSAAFSFADEDRAAYLDKYAADRADAIAGELAAHPEPGPGLYERFARHFELLGGLSDYFLTRIDMLVRFEITGPHGGTWDVDLRAGGVTVAPAAPDARPHYRITTAGRWVQGVLDGRLAWEDLLISFRLTLFRDPDVYNDYLVGLLKHANAPALKAVEAYETGRDETERIVVDWGGRSYDIPRYCPHAGEDLSIGAVVRDGQVHCLAHNFAFDLATGACVNARSAALASREVLAAPPDMDVQFTEEGLSEAG</sequence>
<organism evidence="6 7">
    <name type="scientific">Actinomadura parmotrematis</name>
    <dbReference type="NCBI Taxonomy" id="2864039"/>
    <lineage>
        <taxon>Bacteria</taxon>
        <taxon>Bacillati</taxon>
        <taxon>Actinomycetota</taxon>
        <taxon>Actinomycetes</taxon>
        <taxon>Streptosporangiales</taxon>
        <taxon>Thermomonosporaceae</taxon>
        <taxon>Actinomadura</taxon>
    </lineage>
</organism>
<evidence type="ECO:0000256" key="4">
    <source>
        <dbReference type="ARBA" id="ARBA00023014"/>
    </source>
</evidence>
<dbReference type="PANTHER" id="PTHR43546">
    <property type="entry name" value="UPF0173 METAL-DEPENDENT HYDROLASE MJ1163-RELATED"/>
    <property type="match status" value="1"/>
</dbReference>
<dbReference type="PANTHER" id="PTHR43546:SF3">
    <property type="entry name" value="UPF0173 METAL-DEPENDENT HYDROLASE MJ1163"/>
    <property type="match status" value="1"/>
</dbReference>
<dbReference type="RefSeq" id="WP_220167227.1">
    <property type="nucleotide sequence ID" value="NZ_JAIBOA010000009.1"/>
</dbReference>
<name>A0ABS7FUX6_9ACTN</name>
<dbReference type="InterPro" id="IPR036922">
    <property type="entry name" value="Rieske_2Fe-2S_sf"/>
</dbReference>
<keyword evidence="1" id="KW-0001">2Fe-2S</keyword>
<dbReference type="PROSITE" id="PS51296">
    <property type="entry name" value="RIESKE"/>
    <property type="match status" value="1"/>
</dbReference>
<evidence type="ECO:0000259" key="5">
    <source>
        <dbReference type="PROSITE" id="PS51296"/>
    </source>
</evidence>
<keyword evidence="7" id="KW-1185">Reference proteome</keyword>